<keyword evidence="4" id="KW-0233">DNA recombination</keyword>
<dbReference type="Proteomes" id="UP000306324">
    <property type="component" value="Unassembled WGS sequence"/>
</dbReference>
<dbReference type="InterPro" id="IPR010998">
    <property type="entry name" value="Integrase_recombinase_N"/>
</dbReference>
<dbReference type="InterPro" id="IPR025166">
    <property type="entry name" value="Integrase_DNA_bind_dom"/>
</dbReference>
<sequence length="421" mass="46332">MVTECRKRGRQKVQALGALAVQRLTTPGMHFVGEVAGLALLVKATGARSWILRCSIAGKRRDMGLGGYPDVTLADARRRARELREQIDNGIDPIGQRREARAALRAAIIKAMTFSQCVDAYLDAHNESWRNAKHRQQWRNTLATYAGPVIGDLDVAQIDTGLVLKVLQPIWSEKTETASRLRGRIENVLSWATTAGYRTGENPARWKGHLQNLLAMPSKIAHAGHHAAIPYRELGAFMADLARMPGEGARALEFAILTAARSGEVRGATWAEIDMDTGIWTIPCERMKAKSEHTVPLSDAALNLLRNQARESALVFPGARAGRPLSDMSLTAVLRRMGRGDLTAHGFRSTFRDWAAEQTAYPSEVVEMSLAHTITNKVEAAYRRGDLIEKRRRLMADWAKFCATVGPAAGKVLPMRSAKAV</sequence>
<comment type="similarity">
    <text evidence="1">Belongs to the 'phage' integrase family.</text>
</comment>
<name>A0A5S4FBP0_9PROT</name>
<feature type="domain" description="Core-binding (CB)" evidence="7">
    <location>
        <begin position="112"/>
        <end position="193"/>
    </location>
</feature>
<dbReference type="InterPro" id="IPR038488">
    <property type="entry name" value="Integrase_DNA-bd_sf"/>
</dbReference>
<dbReference type="Gene3D" id="1.10.443.10">
    <property type="entry name" value="Intergrase catalytic core"/>
    <property type="match status" value="1"/>
</dbReference>
<evidence type="ECO:0000256" key="1">
    <source>
        <dbReference type="ARBA" id="ARBA00008857"/>
    </source>
</evidence>
<dbReference type="Pfam" id="PF22022">
    <property type="entry name" value="Phage_int_M"/>
    <property type="match status" value="1"/>
</dbReference>
<protein>
    <submittedName>
        <fullName evidence="8">Integrase</fullName>
    </submittedName>
</protein>
<dbReference type="InterPro" id="IPR002104">
    <property type="entry name" value="Integrase_catalytic"/>
</dbReference>
<evidence type="ECO:0000256" key="3">
    <source>
        <dbReference type="ARBA" id="ARBA00023125"/>
    </source>
</evidence>
<dbReference type="GO" id="GO:0003677">
    <property type="term" value="F:DNA binding"/>
    <property type="evidence" value="ECO:0007669"/>
    <property type="project" value="UniProtKB-UniRule"/>
</dbReference>
<dbReference type="PANTHER" id="PTHR30629">
    <property type="entry name" value="PROPHAGE INTEGRASE"/>
    <property type="match status" value="1"/>
</dbReference>
<comment type="caution">
    <text evidence="8">The sequence shown here is derived from an EMBL/GenBank/DDBJ whole genome shotgun (WGS) entry which is preliminary data.</text>
</comment>
<dbReference type="RefSeq" id="WP_138677427.1">
    <property type="nucleotide sequence ID" value="NZ_SWAD01000009.1"/>
</dbReference>
<keyword evidence="3 5" id="KW-0238">DNA-binding</keyword>
<dbReference type="GO" id="GO:0015074">
    <property type="term" value="P:DNA integration"/>
    <property type="evidence" value="ECO:0007669"/>
    <property type="project" value="UniProtKB-KW"/>
</dbReference>
<dbReference type="OrthoDB" id="9775880at2"/>
<evidence type="ECO:0000313" key="9">
    <source>
        <dbReference type="Proteomes" id="UP000306324"/>
    </source>
</evidence>
<dbReference type="InterPro" id="IPR011010">
    <property type="entry name" value="DNA_brk_join_enz"/>
</dbReference>
<dbReference type="AlphaFoldDB" id="A0A5S4FBP0"/>
<keyword evidence="9" id="KW-1185">Reference proteome</keyword>
<evidence type="ECO:0000256" key="4">
    <source>
        <dbReference type="ARBA" id="ARBA00023172"/>
    </source>
</evidence>
<dbReference type="InterPro" id="IPR053876">
    <property type="entry name" value="Phage_int_M"/>
</dbReference>
<evidence type="ECO:0000256" key="2">
    <source>
        <dbReference type="ARBA" id="ARBA00022908"/>
    </source>
</evidence>
<evidence type="ECO:0000313" key="8">
    <source>
        <dbReference type="EMBL" id="TMQ78263.1"/>
    </source>
</evidence>
<feature type="domain" description="Tyr recombinase" evidence="6">
    <location>
        <begin position="224"/>
        <end position="395"/>
    </location>
</feature>
<dbReference type="Gene3D" id="3.30.160.390">
    <property type="entry name" value="Integrase, DNA-binding domain"/>
    <property type="match status" value="1"/>
</dbReference>
<organism evidence="8 9">
    <name type="scientific">Candidatus Accumulibacter phosphatis</name>
    <dbReference type="NCBI Taxonomy" id="327160"/>
    <lineage>
        <taxon>Bacteria</taxon>
        <taxon>Pseudomonadati</taxon>
        <taxon>Pseudomonadota</taxon>
        <taxon>Betaproteobacteria</taxon>
        <taxon>Candidatus Accumulibacter</taxon>
    </lineage>
</organism>
<dbReference type="PANTHER" id="PTHR30629:SF2">
    <property type="entry name" value="PROPHAGE INTEGRASE INTS-RELATED"/>
    <property type="match status" value="1"/>
</dbReference>
<dbReference type="CDD" id="cd00801">
    <property type="entry name" value="INT_P4_C"/>
    <property type="match status" value="1"/>
</dbReference>
<accession>A0A5S4FBP0</accession>
<dbReference type="Pfam" id="PF00589">
    <property type="entry name" value="Phage_integrase"/>
    <property type="match status" value="1"/>
</dbReference>
<dbReference type="Gene3D" id="1.10.150.130">
    <property type="match status" value="1"/>
</dbReference>
<dbReference type="SUPFAM" id="SSF56349">
    <property type="entry name" value="DNA breaking-rejoining enzymes"/>
    <property type="match status" value="1"/>
</dbReference>
<evidence type="ECO:0000256" key="5">
    <source>
        <dbReference type="PROSITE-ProRule" id="PRU01248"/>
    </source>
</evidence>
<evidence type="ECO:0000259" key="7">
    <source>
        <dbReference type="PROSITE" id="PS51900"/>
    </source>
</evidence>
<dbReference type="InterPro" id="IPR050808">
    <property type="entry name" value="Phage_Integrase"/>
</dbReference>
<reference evidence="8 9" key="1">
    <citation type="submission" date="2019-04" db="EMBL/GenBank/DDBJ databases">
        <title>A novel phosphate-accumulating bacterium identified in bioreactor for phosphate removal from wastewater.</title>
        <authorList>
            <person name="Kotlyarov R.Y."/>
            <person name="Beletsky A.V."/>
            <person name="Kallistova A.Y."/>
            <person name="Dorofeev A.G."/>
            <person name="Nikolaev Y.Y."/>
            <person name="Pimenov N.V."/>
            <person name="Ravin N.V."/>
            <person name="Mardanov A.V."/>
        </authorList>
    </citation>
    <scope>NUCLEOTIDE SEQUENCE [LARGE SCALE GENOMIC DNA]</scope>
    <source>
        <strain evidence="8 9">Bin19</strain>
    </source>
</reference>
<dbReference type="Pfam" id="PF13356">
    <property type="entry name" value="Arm-DNA-bind_3"/>
    <property type="match status" value="1"/>
</dbReference>
<gene>
    <name evidence="8" type="ORF">ACCUM_1819</name>
</gene>
<dbReference type="InterPro" id="IPR044068">
    <property type="entry name" value="CB"/>
</dbReference>
<evidence type="ECO:0000259" key="6">
    <source>
        <dbReference type="PROSITE" id="PS51898"/>
    </source>
</evidence>
<dbReference type="PROSITE" id="PS51898">
    <property type="entry name" value="TYR_RECOMBINASE"/>
    <property type="match status" value="1"/>
</dbReference>
<dbReference type="EMBL" id="SWAD01000009">
    <property type="protein sequence ID" value="TMQ78263.1"/>
    <property type="molecule type" value="Genomic_DNA"/>
</dbReference>
<dbReference type="GO" id="GO:0006310">
    <property type="term" value="P:DNA recombination"/>
    <property type="evidence" value="ECO:0007669"/>
    <property type="project" value="UniProtKB-KW"/>
</dbReference>
<keyword evidence="2" id="KW-0229">DNA integration</keyword>
<dbReference type="InterPro" id="IPR013762">
    <property type="entry name" value="Integrase-like_cat_sf"/>
</dbReference>
<proteinExistence type="inferred from homology"/>
<dbReference type="PROSITE" id="PS51900">
    <property type="entry name" value="CB"/>
    <property type="match status" value="1"/>
</dbReference>